<dbReference type="AlphaFoldDB" id="A0A557S6C5"/>
<reference evidence="1 2" key="1">
    <citation type="submission" date="2019-07" db="EMBL/GenBank/DDBJ databases">
        <title>The pathways for chlorine oxyanion respiration interact through the shared metabolite chlorate.</title>
        <authorList>
            <person name="Barnum T.P."/>
            <person name="Cheng Y."/>
            <person name="Hill K.A."/>
            <person name="Lucas L.N."/>
            <person name="Carlson H.K."/>
            <person name="Coates J.D."/>
        </authorList>
    </citation>
    <scope>NUCLEOTIDE SEQUENCE [LARGE SCALE GENOMIC DNA]</scope>
    <source>
        <strain evidence="1 2">SFB-1</strain>
    </source>
</reference>
<dbReference type="EMBL" id="VMNI01000020">
    <property type="protein sequence ID" value="TVO72966.1"/>
    <property type="molecule type" value="Genomic_DNA"/>
</dbReference>
<protein>
    <submittedName>
        <fullName evidence="1">Uncharacterized protein</fullName>
    </submittedName>
</protein>
<accession>A0A557S6C5</accession>
<comment type="caution">
    <text evidence="1">The sequence shown here is derived from an EMBL/GenBank/DDBJ whole genome shotgun (WGS) entry which is preliminary data.</text>
</comment>
<dbReference type="Proteomes" id="UP000318349">
    <property type="component" value="Unassembled WGS sequence"/>
</dbReference>
<gene>
    <name evidence="1" type="ORF">FHP89_18405</name>
</gene>
<organism evidence="1 2">
    <name type="scientific">Denitromonas halophila</name>
    <dbReference type="NCBI Taxonomy" id="1629404"/>
    <lineage>
        <taxon>Bacteria</taxon>
        <taxon>Pseudomonadati</taxon>
        <taxon>Pseudomonadota</taxon>
        <taxon>Betaproteobacteria</taxon>
        <taxon>Rhodocyclales</taxon>
        <taxon>Zoogloeaceae</taxon>
        <taxon>Denitromonas</taxon>
    </lineage>
</organism>
<evidence type="ECO:0000313" key="1">
    <source>
        <dbReference type="EMBL" id="TVO72966.1"/>
    </source>
</evidence>
<name>A0A557S6C5_9RHOO</name>
<sequence length="153" mass="16334">MTIRGVFHALPPKAFGSRIRTRDDLAQFVSGTHAVAAKAQLDLADAGDSLAALCERLDLPDAIGVQPLSIPNAAAARYIPAYRLPDLADRIDAVAPGALAKAISRRDAAAATDKGNIARQFLQLKRFYRDCATHQCDVLFVQHLGKDGTPSAD</sequence>
<proteinExistence type="predicted"/>
<evidence type="ECO:0000313" key="2">
    <source>
        <dbReference type="Proteomes" id="UP000318349"/>
    </source>
</evidence>